<name>A0AAJ6VYI1_9ACAR</name>
<dbReference type="InterPro" id="IPR001810">
    <property type="entry name" value="F-box_dom"/>
</dbReference>
<proteinExistence type="inferred from homology"/>
<dbReference type="AlphaFoldDB" id="A0AAJ6VYI1"/>
<feature type="domain" description="F-box" evidence="2">
    <location>
        <begin position="1"/>
        <end position="46"/>
    </location>
</feature>
<dbReference type="InterPro" id="IPR043129">
    <property type="entry name" value="ATPase_NBD"/>
</dbReference>
<evidence type="ECO:0000313" key="3">
    <source>
        <dbReference type="Proteomes" id="UP000694867"/>
    </source>
</evidence>
<dbReference type="InterPro" id="IPR004000">
    <property type="entry name" value="Actin"/>
</dbReference>
<evidence type="ECO:0000313" key="4">
    <source>
        <dbReference type="RefSeq" id="XP_003744632.1"/>
    </source>
</evidence>
<dbReference type="RefSeq" id="XP_003744632.1">
    <property type="nucleotide sequence ID" value="XM_003744584.2"/>
</dbReference>
<dbReference type="Gene3D" id="3.30.420.40">
    <property type="match status" value="2"/>
</dbReference>
<keyword evidence="3" id="KW-1185">Reference proteome</keyword>
<protein>
    <submittedName>
        <fullName evidence="4">Uncharacterized protein LOC100908132</fullName>
    </submittedName>
</protein>
<dbReference type="SMART" id="SM00268">
    <property type="entry name" value="ACTIN"/>
    <property type="match status" value="1"/>
</dbReference>
<comment type="similarity">
    <text evidence="1">Belongs to the actin family.</text>
</comment>
<sequence>MSLLDLPDELLTLVLVNCASRDVLSVANTCRRLSKVANDVFLWRKLCDRELSSSGLQLPPSAHRREVQMGVQALKRRLQRLHRILPKITKCKTCKHLTCQQETFCHEDRVVLDVGSKTTWCLGPNSMWQKHPSVLIGDQHGNCLACEHADKLKPQAMLHTKFHGNIRPHSHHQPLLPPFGPQDLVSSFASMRMGSRARFSSASGVFDDMFNVVKSINPESYLRHPLKCLQEDRGDEGGCTVFEDFISHVLKKFQVTQNLQQANSSLVFCEPYFMSTAQRKKLCKFFFESTGAGRLCFLNKAYSTAALTQIETCIVVDSGCHSTVVSVIINGQVQPERTQDCPIGGQVLSENLLDRLRMRQWDCPVSCEGLDNHQVKLSCYLSANIGLEHTTVYDEVFKQCFVQCQRGGLLTQEWVEFGSELYIAPELMYSAMQLPDMILKAVRGLPRFQIQQLVTHILLTGANTELTGFRRRLVSDLRRKMPDFAHLNMHTYSGSRSWECCMGGTCLLLANTSDPMTLFPVDSYVCNTYQWITREDYILHGESAVRNE</sequence>
<dbReference type="Pfam" id="PF00022">
    <property type="entry name" value="Actin"/>
    <property type="match status" value="1"/>
</dbReference>
<organism evidence="3 4">
    <name type="scientific">Galendromus occidentalis</name>
    <name type="common">western predatory mite</name>
    <dbReference type="NCBI Taxonomy" id="34638"/>
    <lineage>
        <taxon>Eukaryota</taxon>
        <taxon>Metazoa</taxon>
        <taxon>Ecdysozoa</taxon>
        <taxon>Arthropoda</taxon>
        <taxon>Chelicerata</taxon>
        <taxon>Arachnida</taxon>
        <taxon>Acari</taxon>
        <taxon>Parasitiformes</taxon>
        <taxon>Mesostigmata</taxon>
        <taxon>Gamasina</taxon>
        <taxon>Phytoseioidea</taxon>
        <taxon>Phytoseiidae</taxon>
        <taxon>Typhlodrominae</taxon>
        <taxon>Galendromus</taxon>
    </lineage>
</organism>
<evidence type="ECO:0000256" key="1">
    <source>
        <dbReference type="RuleBase" id="RU000487"/>
    </source>
</evidence>
<dbReference type="Pfam" id="PF12937">
    <property type="entry name" value="F-box-like"/>
    <property type="match status" value="1"/>
</dbReference>
<gene>
    <name evidence="4" type="primary">LOC100908132</name>
</gene>
<evidence type="ECO:0000259" key="2">
    <source>
        <dbReference type="PROSITE" id="PS50181"/>
    </source>
</evidence>
<dbReference type="GeneID" id="100908132"/>
<dbReference type="InterPro" id="IPR036047">
    <property type="entry name" value="F-box-like_dom_sf"/>
</dbReference>
<dbReference type="SUPFAM" id="SSF53067">
    <property type="entry name" value="Actin-like ATPase domain"/>
    <property type="match status" value="2"/>
</dbReference>
<dbReference type="SUPFAM" id="SSF81383">
    <property type="entry name" value="F-box domain"/>
    <property type="match status" value="1"/>
</dbReference>
<dbReference type="KEGG" id="goe:100908132"/>
<accession>A0AAJ6VYI1</accession>
<dbReference type="Proteomes" id="UP000694867">
    <property type="component" value="Unplaced"/>
</dbReference>
<dbReference type="PANTHER" id="PTHR11937">
    <property type="entry name" value="ACTIN"/>
    <property type="match status" value="1"/>
</dbReference>
<dbReference type="PROSITE" id="PS50181">
    <property type="entry name" value="FBOX"/>
    <property type="match status" value="1"/>
</dbReference>
<reference evidence="4" key="1">
    <citation type="submission" date="2025-08" db="UniProtKB">
        <authorList>
            <consortium name="RefSeq"/>
        </authorList>
    </citation>
    <scope>IDENTIFICATION</scope>
</reference>
<dbReference type="Gene3D" id="1.20.1280.50">
    <property type="match status" value="1"/>
</dbReference>